<evidence type="ECO:0000256" key="3">
    <source>
        <dbReference type="ARBA" id="ARBA00022643"/>
    </source>
</evidence>
<dbReference type="HOGENOM" id="CLU_012153_2_0_3"/>
<dbReference type="STRING" id="1173022.Cri9333_2498"/>
<evidence type="ECO:0000256" key="2">
    <source>
        <dbReference type="ARBA" id="ARBA00022630"/>
    </source>
</evidence>
<keyword evidence="2" id="KW-0285">Flavoprotein</keyword>
<dbReference type="EC" id="1.6.99.1" evidence="7"/>
<comment type="cofactor">
    <cofactor evidence="1">
        <name>FMN</name>
        <dbReference type="ChEBI" id="CHEBI:58210"/>
    </cofactor>
</comment>
<keyword evidence="5 7" id="KW-0560">Oxidoreductase</keyword>
<dbReference type="KEGG" id="cep:Cri9333_2498"/>
<dbReference type="OrthoDB" id="9772736at2"/>
<evidence type="ECO:0000259" key="6">
    <source>
        <dbReference type="Pfam" id="PF00724"/>
    </source>
</evidence>
<dbReference type="SUPFAM" id="SSF51395">
    <property type="entry name" value="FMN-linked oxidoreductases"/>
    <property type="match status" value="1"/>
</dbReference>
<dbReference type="InterPro" id="IPR044152">
    <property type="entry name" value="YqjM-like"/>
</dbReference>
<keyword evidence="4" id="KW-0521">NADP</keyword>
<dbReference type="GO" id="GO:0010181">
    <property type="term" value="F:FMN binding"/>
    <property type="evidence" value="ECO:0007669"/>
    <property type="project" value="InterPro"/>
</dbReference>
<evidence type="ECO:0000313" key="7">
    <source>
        <dbReference type="EMBL" id="AFZ13364.1"/>
    </source>
</evidence>
<dbReference type="CDD" id="cd02932">
    <property type="entry name" value="OYE_YqiM_FMN"/>
    <property type="match status" value="1"/>
</dbReference>
<accession>K9W0P5</accession>
<proteinExistence type="predicted"/>
<organism evidence="7 8">
    <name type="scientific">Crinalium epipsammum PCC 9333</name>
    <dbReference type="NCBI Taxonomy" id="1173022"/>
    <lineage>
        <taxon>Bacteria</taxon>
        <taxon>Bacillati</taxon>
        <taxon>Cyanobacteriota</taxon>
        <taxon>Cyanophyceae</taxon>
        <taxon>Gomontiellales</taxon>
        <taxon>Gomontiellaceae</taxon>
        <taxon>Crinalium</taxon>
    </lineage>
</organism>
<keyword evidence="3" id="KW-0288">FMN</keyword>
<dbReference type="PANTHER" id="PTHR43303:SF4">
    <property type="entry name" value="NADPH DEHYDROGENASE C23G7.10C-RELATED"/>
    <property type="match status" value="1"/>
</dbReference>
<evidence type="ECO:0000313" key="8">
    <source>
        <dbReference type="Proteomes" id="UP000010472"/>
    </source>
</evidence>
<dbReference type="Gene3D" id="3.20.20.70">
    <property type="entry name" value="Aldolase class I"/>
    <property type="match status" value="1"/>
</dbReference>
<dbReference type="InterPro" id="IPR013785">
    <property type="entry name" value="Aldolase_TIM"/>
</dbReference>
<dbReference type="Pfam" id="PF00724">
    <property type="entry name" value="Oxidored_FMN"/>
    <property type="match status" value="1"/>
</dbReference>
<reference evidence="7 8" key="1">
    <citation type="submission" date="2012-06" db="EMBL/GenBank/DDBJ databases">
        <title>Finished chromosome of genome of Crinalium epipsammum PCC 9333.</title>
        <authorList>
            <consortium name="US DOE Joint Genome Institute"/>
            <person name="Gugger M."/>
            <person name="Coursin T."/>
            <person name="Rippka R."/>
            <person name="Tandeau De Marsac N."/>
            <person name="Huntemann M."/>
            <person name="Wei C.-L."/>
            <person name="Han J."/>
            <person name="Detter J.C."/>
            <person name="Han C."/>
            <person name="Tapia R."/>
            <person name="Davenport K."/>
            <person name="Daligault H."/>
            <person name="Erkkila T."/>
            <person name="Gu W."/>
            <person name="Munk A.C.C."/>
            <person name="Teshima H."/>
            <person name="Xu Y."/>
            <person name="Chain P."/>
            <person name="Chen A."/>
            <person name="Krypides N."/>
            <person name="Mavromatis K."/>
            <person name="Markowitz V."/>
            <person name="Szeto E."/>
            <person name="Ivanova N."/>
            <person name="Mikhailova N."/>
            <person name="Ovchinnikova G."/>
            <person name="Pagani I."/>
            <person name="Pati A."/>
            <person name="Goodwin L."/>
            <person name="Peters L."/>
            <person name="Pitluck S."/>
            <person name="Woyke T."/>
            <person name="Kerfeld C."/>
        </authorList>
    </citation>
    <scope>NUCLEOTIDE SEQUENCE [LARGE SCALE GENOMIC DNA]</scope>
    <source>
        <strain evidence="7 8">PCC 9333</strain>
    </source>
</reference>
<sequence length="354" mass="38856">MHLFDPIKIRDITSRNRIAVSPMCQYSSVDGYANDWHFVHLGSRAVGGAGLVMTEAAAVEARGRISPQDLGIWSDDHVENLARVTKFIQVQGAVAGIQLAHAGRKASNYRPWDGVGTVPEDEGGWSDIIAPSAIPFSDGDLTPKALDTEEIQSLIQTFVDATRRAEAAGFQVVEIHAAHGYLLHEFLSPLTNQRTDDYGGSFLNRTRIVREVVEAVRQHLPERYPLFLRISATDWVEGGWDIEQSVELVRQLQPLGIDLVDCSSGAIIPKVSVPTGAGYQTPFSERIRRETGISTGAVGMITASQQADHIIRTGQADMVLLGRELLRDPYWPLKASIELNQSGSLPPQYLRGKP</sequence>
<evidence type="ECO:0000256" key="1">
    <source>
        <dbReference type="ARBA" id="ARBA00001917"/>
    </source>
</evidence>
<keyword evidence="8" id="KW-1185">Reference proteome</keyword>
<dbReference type="PANTHER" id="PTHR43303">
    <property type="entry name" value="NADPH DEHYDROGENASE C23G7.10C-RELATED"/>
    <property type="match status" value="1"/>
</dbReference>
<dbReference type="GO" id="GO:0050661">
    <property type="term" value="F:NADP binding"/>
    <property type="evidence" value="ECO:0007669"/>
    <property type="project" value="InterPro"/>
</dbReference>
<gene>
    <name evidence="7" type="ORF">Cri9333_2498</name>
</gene>
<dbReference type="InterPro" id="IPR001155">
    <property type="entry name" value="OxRdtase_FMN_N"/>
</dbReference>
<feature type="domain" description="NADH:flavin oxidoreductase/NADH oxidase N-terminal" evidence="6">
    <location>
        <begin position="3"/>
        <end position="340"/>
    </location>
</feature>
<dbReference type="GO" id="GO:0003959">
    <property type="term" value="F:NADPH dehydrogenase activity"/>
    <property type="evidence" value="ECO:0007669"/>
    <property type="project" value="UniProtKB-EC"/>
</dbReference>
<evidence type="ECO:0000256" key="4">
    <source>
        <dbReference type="ARBA" id="ARBA00022857"/>
    </source>
</evidence>
<dbReference type="AlphaFoldDB" id="K9W0P5"/>
<name>K9W0P5_9CYAN</name>
<dbReference type="EMBL" id="CP003620">
    <property type="protein sequence ID" value="AFZ13364.1"/>
    <property type="molecule type" value="Genomic_DNA"/>
</dbReference>
<evidence type="ECO:0000256" key="5">
    <source>
        <dbReference type="ARBA" id="ARBA00023002"/>
    </source>
</evidence>
<protein>
    <submittedName>
        <fullName evidence="7">NADPH dehydrogenase</fullName>
        <ecNumber evidence="7">1.6.99.1</ecNumber>
    </submittedName>
</protein>
<dbReference type="Proteomes" id="UP000010472">
    <property type="component" value="Chromosome"/>
</dbReference>
<dbReference type="RefSeq" id="WP_015203478.1">
    <property type="nucleotide sequence ID" value="NC_019753.1"/>
</dbReference>
<dbReference type="PATRIC" id="fig|1173022.3.peg.2700"/>
<dbReference type="eggNOG" id="COG1902">
    <property type="taxonomic scope" value="Bacteria"/>
</dbReference>